<evidence type="ECO:0008006" key="5">
    <source>
        <dbReference type="Google" id="ProtNLM"/>
    </source>
</evidence>
<feature type="compositionally biased region" description="Low complexity" evidence="1">
    <location>
        <begin position="76"/>
        <end position="94"/>
    </location>
</feature>
<evidence type="ECO:0000313" key="3">
    <source>
        <dbReference type="EMBL" id="MBB6579907.1"/>
    </source>
</evidence>
<protein>
    <recommendedName>
        <fullName evidence="5">Lipoprotein</fullName>
    </recommendedName>
</protein>
<feature type="chain" id="PRO_5045320848" description="Lipoprotein" evidence="2">
    <location>
        <begin position="23"/>
        <end position="122"/>
    </location>
</feature>
<name>A0ABR6RL83_9BURK</name>
<proteinExistence type="predicted"/>
<sequence>MPRFPQTALVAMLLSSAALLSACDQAHSVHASAPPGTVAAQIQPVPDKPLFNDPIVKSHDVLPHAKADTQEPLPPAVALASATAASPGAAPTDAQGGGVNPAAGMGAAITDSKGAQHDGDGK</sequence>
<organism evidence="3 4">
    <name type="scientific">Comamonas odontotermitis</name>
    <dbReference type="NCBI Taxonomy" id="379895"/>
    <lineage>
        <taxon>Bacteria</taxon>
        <taxon>Pseudomonadati</taxon>
        <taxon>Pseudomonadota</taxon>
        <taxon>Betaproteobacteria</taxon>
        <taxon>Burkholderiales</taxon>
        <taxon>Comamonadaceae</taxon>
        <taxon>Comamonas</taxon>
    </lineage>
</organism>
<accession>A0ABR6RL83</accession>
<dbReference type="PROSITE" id="PS51257">
    <property type="entry name" value="PROKAR_LIPOPROTEIN"/>
    <property type="match status" value="1"/>
</dbReference>
<feature type="region of interest" description="Disordered" evidence="1">
    <location>
        <begin position="76"/>
        <end position="122"/>
    </location>
</feature>
<evidence type="ECO:0000256" key="1">
    <source>
        <dbReference type="SAM" id="MobiDB-lite"/>
    </source>
</evidence>
<gene>
    <name evidence="3" type="ORF">HNP33_004031</name>
</gene>
<dbReference type="RefSeq" id="WP_184711580.1">
    <property type="nucleotide sequence ID" value="NZ_JACHKZ010000043.1"/>
</dbReference>
<dbReference type="Proteomes" id="UP000562492">
    <property type="component" value="Unassembled WGS sequence"/>
</dbReference>
<reference evidence="3 4" key="1">
    <citation type="submission" date="2020-08" db="EMBL/GenBank/DDBJ databases">
        <title>Functional genomics of gut bacteria from endangered species of beetles.</title>
        <authorList>
            <person name="Carlos-Shanley C."/>
        </authorList>
    </citation>
    <scope>NUCLEOTIDE SEQUENCE [LARGE SCALE GENOMIC DNA]</scope>
    <source>
        <strain evidence="3 4">S00124</strain>
    </source>
</reference>
<keyword evidence="4" id="KW-1185">Reference proteome</keyword>
<evidence type="ECO:0000256" key="2">
    <source>
        <dbReference type="SAM" id="SignalP"/>
    </source>
</evidence>
<keyword evidence="2" id="KW-0732">Signal</keyword>
<dbReference type="EMBL" id="JACHKZ010000043">
    <property type="protein sequence ID" value="MBB6579907.1"/>
    <property type="molecule type" value="Genomic_DNA"/>
</dbReference>
<evidence type="ECO:0000313" key="4">
    <source>
        <dbReference type="Proteomes" id="UP000562492"/>
    </source>
</evidence>
<feature type="signal peptide" evidence="2">
    <location>
        <begin position="1"/>
        <end position="22"/>
    </location>
</feature>
<comment type="caution">
    <text evidence="3">The sequence shown here is derived from an EMBL/GenBank/DDBJ whole genome shotgun (WGS) entry which is preliminary data.</text>
</comment>